<feature type="domain" description="USP" evidence="11">
    <location>
        <begin position="216"/>
        <end position="581"/>
    </location>
</feature>
<evidence type="ECO:0000256" key="5">
    <source>
        <dbReference type="ARBA" id="ARBA00022670"/>
    </source>
</evidence>
<keyword evidence="5" id="KW-0645">Protease</keyword>
<dbReference type="EC" id="3.4.19.12" evidence="4"/>
<evidence type="ECO:0000256" key="4">
    <source>
        <dbReference type="ARBA" id="ARBA00012759"/>
    </source>
</evidence>
<evidence type="ECO:0000259" key="11">
    <source>
        <dbReference type="PROSITE" id="PS50235"/>
    </source>
</evidence>
<evidence type="ECO:0000256" key="8">
    <source>
        <dbReference type="ARBA" id="ARBA00022807"/>
    </source>
</evidence>
<feature type="non-terminal residue" evidence="12">
    <location>
        <position position="1"/>
    </location>
</feature>
<feature type="compositionally biased region" description="Basic and acidic residues" evidence="10">
    <location>
        <begin position="677"/>
        <end position="689"/>
    </location>
</feature>
<dbReference type="eggNOG" id="KOG1863">
    <property type="taxonomic scope" value="Eukaryota"/>
</dbReference>
<dbReference type="Pfam" id="PF00443">
    <property type="entry name" value="UCH"/>
    <property type="match status" value="1"/>
</dbReference>
<evidence type="ECO:0000256" key="3">
    <source>
        <dbReference type="ARBA" id="ARBA00009085"/>
    </source>
</evidence>
<dbReference type="GO" id="GO:0006508">
    <property type="term" value="P:proteolysis"/>
    <property type="evidence" value="ECO:0007669"/>
    <property type="project" value="UniProtKB-KW"/>
</dbReference>
<dbReference type="InterPro" id="IPR050164">
    <property type="entry name" value="Peptidase_C19"/>
</dbReference>
<sequence>VLTGCPTVDAWTLGRWDAHCKLAKKQKGGKKKKGAKRRKKSDPPDGGEGGEAGEGETRPILGARDGGDIEARHPCDYNPHCLASLGGVVDGYMKCAARVRLEDRLKRSGGDDVKGRIQAYLKEMMSGEGGGTEAAQSATCEGLRAATEVDADVVRSHLVRFVLDGEEEDADDMVRAIQSRHARLVFRPDGRSPPPVRDDNSPSLFEGDDVVLSAPPGLPNLGATCYLNSQLQCLAHNQGFVSGLLAGGGRVTGINADGGIAADDADAGADRMDHVIGRMRDVLGEMAAGPDRVVCTSGFARSLDLEEDEMQDPNEFSRLLFDRMSESINRRAARRGGGGGGGDGERLEGLLPSLFGGTLRYATRCLECGFESVRGEDFNDLSVPIAGLREAEGGGGGGGTCGKKRKKGTARSAAADVDVQRCLDSYLQPEALAGDCQYHCHNCNKKCNAVRETVCSKNPPIFNIQLARYVFDKESVSKRKLSDRVLLPRTLRLPSLGSDVTYLLCAVQNHLGTTPHGGHYVAEVMDWTTGVWWECNDESVTRMPDGPSASYDPDGDGEGGDDGRAGVKGSSNAYNLFYVERGYLARQVRAALEGDAASLYGGVLADIDSRRDERYKAEREREIVDRVLLPGLLDHSPGGERVWVDGTFLRRVLSCSDGLGDLFEDTRRTGAPLQPRSLHESPDLDGIDPRVARRGKAVPVAAYWELEKVLRGEYRMYLQDGGELNPHAIVAITDPPFRIGTDVVSSTRGDDYRREMGRKLGLLEAMAAVSEDLREGNEPDRTASPEDGGASYVVARSWATDFKKYAKKKLTELQSQPPKKSEGTMPLMAAGGIDFLDLSEIFPGGVAPSGEGKPAGKPAFDPANSTPTSKITCEHGKCPMMHGRKVTRLVSSYTWGRIANLYPDAVAHRYSPKEEGRTGNCELCFAERNAMTLFPKKMETWVQQKVGDCDDLVDILGRSDRRYPVGLGESPGRGDASEAEDELVIVHHLDVQRWRDVHQTIHAFVTSKRKRKRKPALLRKELIGLLFEPSSADCGSLRWKFRSLKSRHGGLLGNSKFLGLAPYSQEQGPKSFLDSLAESNVELLSKSEFKSMKRTLTALDGFIHGTENVPWSEDDPPVVVVPEGC</sequence>
<comment type="subcellular location">
    <subcellularLocation>
        <location evidence="2">Nucleus</location>
    </subcellularLocation>
</comment>
<feature type="compositionally biased region" description="Basic residues" evidence="10">
    <location>
        <begin position="24"/>
        <end position="40"/>
    </location>
</feature>
<dbReference type="OrthoDB" id="40688at2759"/>
<dbReference type="InterPro" id="IPR018200">
    <property type="entry name" value="USP_CS"/>
</dbReference>
<comment type="caution">
    <text evidence="12">The sequence shown here is derived from an EMBL/GenBank/DDBJ whole genome shotgun (WGS) entry which is preliminary data.</text>
</comment>
<dbReference type="PANTHER" id="PTHR24006">
    <property type="entry name" value="UBIQUITIN CARBOXYL-TERMINAL HYDROLASE"/>
    <property type="match status" value="1"/>
</dbReference>
<evidence type="ECO:0000313" key="13">
    <source>
        <dbReference type="Proteomes" id="UP000266841"/>
    </source>
</evidence>
<dbReference type="GO" id="GO:0005829">
    <property type="term" value="C:cytosol"/>
    <property type="evidence" value="ECO:0007669"/>
    <property type="project" value="TreeGrafter"/>
</dbReference>
<keyword evidence="9" id="KW-0539">Nucleus</keyword>
<evidence type="ECO:0000256" key="6">
    <source>
        <dbReference type="ARBA" id="ARBA00022786"/>
    </source>
</evidence>
<protein>
    <recommendedName>
        <fullName evidence="4">ubiquitinyl hydrolase 1</fullName>
        <ecNumber evidence="4">3.4.19.12</ecNumber>
    </recommendedName>
</protein>
<gene>
    <name evidence="12" type="ORF">THAOC_03852</name>
</gene>
<comment type="catalytic activity">
    <reaction evidence="1">
        <text>Thiol-dependent hydrolysis of ester, thioester, amide, peptide and isopeptide bonds formed by the C-terminal Gly of ubiquitin (a 76-residue protein attached to proteins as an intracellular targeting signal).</text>
        <dbReference type="EC" id="3.4.19.12"/>
    </reaction>
</comment>
<feature type="region of interest" description="Disordered" evidence="10">
    <location>
        <begin position="543"/>
        <end position="567"/>
    </location>
</feature>
<evidence type="ECO:0000256" key="9">
    <source>
        <dbReference type="ARBA" id="ARBA00023242"/>
    </source>
</evidence>
<dbReference type="PROSITE" id="PS50235">
    <property type="entry name" value="USP_3"/>
    <property type="match status" value="1"/>
</dbReference>
<dbReference type="InterPro" id="IPR001394">
    <property type="entry name" value="Peptidase_C19_UCH"/>
</dbReference>
<dbReference type="GO" id="GO:0005634">
    <property type="term" value="C:nucleus"/>
    <property type="evidence" value="ECO:0007669"/>
    <property type="project" value="UniProtKB-SubCell"/>
</dbReference>
<dbReference type="PANTHER" id="PTHR24006:SF722">
    <property type="entry name" value="UBIQUITIN CARBOXYL-TERMINAL HYDROLASE 48"/>
    <property type="match status" value="1"/>
</dbReference>
<dbReference type="Gene3D" id="3.90.70.10">
    <property type="entry name" value="Cysteine proteinases"/>
    <property type="match status" value="1"/>
</dbReference>
<keyword evidence="6" id="KW-0833">Ubl conjugation pathway</keyword>
<dbReference type="InterPro" id="IPR028889">
    <property type="entry name" value="USP"/>
</dbReference>
<evidence type="ECO:0000256" key="7">
    <source>
        <dbReference type="ARBA" id="ARBA00022801"/>
    </source>
</evidence>
<dbReference type="Proteomes" id="UP000266841">
    <property type="component" value="Unassembled WGS sequence"/>
</dbReference>
<evidence type="ECO:0000256" key="2">
    <source>
        <dbReference type="ARBA" id="ARBA00004123"/>
    </source>
</evidence>
<dbReference type="PROSITE" id="PS00973">
    <property type="entry name" value="USP_2"/>
    <property type="match status" value="1"/>
</dbReference>
<accession>K0TAC1</accession>
<dbReference type="GO" id="GO:0004843">
    <property type="term" value="F:cysteine-type deubiquitinase activity"/>
    <property type="evidence" value="ECO:0007669"/>
    <property type="project" value="UniProtKB-EC"/>
</dbReference>
<dbReference type="GO" id="GO:0016579">
    <property type="term" value="P:protein deubiquitination"/>
    <property type="evidence" value="ECO:0007669"/>
    <property type="project" value="InterPro"/>
</dbReference>
<dbReference type="SUPFAM" id="SSF54001">
    <property type="entry name" value="Cysteine proteinases"/>
    <property type="match status" value="1"/>
</dbReference>
<feature type="region of interest" description="Disordered" evidence="10">
    <location>
        <begin position="668"/>
        <end position="689"/>
    </location>
</feature>
<dbReference type="PROSITE" id="PS00972">
    <property type="entry name" value="USP_1"/>
    <property type="match status" value="1"/>
</dbReference>
<proteinExistence type="inferred from homology"/>
<keyword evidence="8" id="KW-0788">Thiol protease</keyword>
<comment type="similarity">
    <text evidence="3">Belongs to the peptidase C19 family.</text>
</comment>
<keyword evidence="13" id="KW-1185">Reference proteome</keyword>
<evidence type="ECO:0000256" key="10">
    <source>
        <dbReference type="SAM" id="MobiDB-lite"/>
    </source>
</evidence>
<organism evidence="12 13">
    <name type="scientific">Thalassiosira oceanica</name>
    <name type="common">Marine diatom</name>
    <dbReference type="NCBI Taxonomy" id="159749"/>
    <lineage>
        <taxon>Eukaryota</taxon>
        <taxon>Sar</taxon>
        <taxon>Stramenopiles</taxon>
        <taxon>Ochrophyta</taxon>
        <taxon>Bacillariophyta</taxon>
        <taxon>Coscinodiscophyceae</taxon>
        <taxon>Thalassiosirophycidae</taxon>
        <taxon>Thalassiosirales</taxon>
        <taxon>Thalassiosiraceae</taxon>
        <taxon>Thalassiosira</taxon>
    </lineage>
</organism>
<dbReference type="InterPro" id="IPR038765">
    <property type="entry name" value="Papain-like_cys_pep_sf"/>
</dbReference>
<keyword evidence="7" id="KW-0378">Hydrolase</keyword>
<dbReference type="EMBL" id="AGNL01003633">
    <property type="protein sequence ID" value="EJK74470.1"/>
    <property type="molecule type" value="Genomic_DNA"/>
</dbReference>
<evidence type="ECO:0000313" key="12">
    <source>
        <dbReference type="EMBL" id="EJK74470.1"/>
    </source>
</evidence>
<name>K0TAC1_THAOC</name>
<feature type="region of interest" description="Disordered" evidence="10">
    <location>
        <begin position="849"/>
        <end position="868"/>
    </location>
</feature>
<dbReference type="AlphaFoldDB" id="K0TAC1"/>
<evidence type="ECO:0000256" key="1">
    <source>
        <dbReference type="ARBA" id="ARBA00000707"/>
    </source>
</evidence>
<feature type="region of interest" description="Disordered" evidence="10">
    <location>
        <begin position="24"/>
        <end position="67"/>
    </location>
</feature>
<reference evidence="12 13" key="1">
    <citation type="journal article" date="2012" name="Genome Biol.">
        <title>Genome and low-iron response of an oceanic diatom adapted to chronic iron limitation.</title>
        <authorList>
            <person name="Lommer M."/>
            <person name="Specht M."/>
            <person name="Roy A.S."/>
            <person name="Kraemer L."/>
            <person name="Andreson R."/>
            <person name="Gutowska M.A."/>
            <person name="Wolf J."/>
            <person name="Bergner S.V."/>
            <person name="Schilhabel M.B."/>
            <person name="Klostermeier U.C."/>
            <person name="Beiko R.G."/>
            <person name="Rosenstiel P."/>
            <person name="Hippler M."/>
            <person name="Laroche J."/>
        </authorList>
    </citation>
    <scope>NUCLEOTIDE SEQUENCE [LARGE SCALE GENOMIC DNA]</scope>
    <source>
        <strain evidence="12 13">CCMP1005</strain>
    </source>
</reference>